<reference evidence="11" key="1">
    <citation type="submission" date="2020-10" db="EMBL/GenBank/DDBJ databases">
        <title>Bacterium isolated from coastal waters sediment.</title>
        <authorList>
            <person name="Chen R.-J."/>
            <person name="Lu D.-C."/>
            <person name="Zhu K.-L."/>
            <person name="Du Z.-J."/>
        </authorList>
    </citation>
    <scope>NUCLEOTIDE SEQUENCE</scope>
    <source>
        <strain evidence="11">N1Y112</strain>
    </source>
</reference>
<comment type="subcellular location">
    <subcellularLocation>
        <location evidence="2">Cytoplasm</location>
    </subcellularLocation>
</comment>
<evidence type="ECO:0000256" key="1">
    <source>
        <dbReference type="ARBA" id="ARBA00003041"/>
    </source>
</evidence>
<keyword evidence="6" id="KW-0963">Cytoplasm</keyword>
<evidence type="ECO:0000256" key="6">
    <source>
        <dbReference type="ARBA" id="ARBA00022490"/>
    </source>
</evidence>
<dbReference type="AlphaFoldDB" id="A0A8J7FKI7"/>
<keyword evidence="5" id="KW-0813">Transport</keyword>
<comment type="similarity">
    <text evidence="3">Belongs to the FliH family.</text>
</comment>
<evidence type="ECO:0000256" key="7">
    <source>
        <dbReference type="ARBA" id="ARBA00022795"/>
    </source>
</evidence>
<dbReference type="GO" id="GO:0044781">
    <property type="term" value="P:bacterial-type flagellum organization"/>
    <property type="evidence" value="ECO:0007669"/>
    <property type="project" value="UniProtKB-KW"/>
</dbReference>
<accession>A0A8J7FKI7</accession>
<protein>
    <recommendedName>
        <fullName evidence="4">Flagellar assembly protein FliH</fullName>
    </recommendedName>
</protein>
<comment type="function">
    <text evidence="1">Needed for flagellar regrowth and assembly.</text>
</comment>
<dbReference type="GO" id="GO:0071973">
    <property type="term" value="P:bacterial-type flagellum-dependent cell motility"/>
    <property type="evidence" value="ECO:0007669"/>
    <property type="project" value="InterPro"/>
</dbReference>
<evidence type="ECO:0000313" key="11">
    <source>
        <dbReference type="EMBL" id="MBE9396387.1"/>
    </source>
</evidence>
<dbReference type="PRINTS" id="PR01003">
    <property type="entry name" value="FLGFLIH"/>
</dbReference>
<dbReference type="RefSeq" id="WP_193951943.1">
    <property type="nucleotide sequence ID" value="NZ_JADEYS010000003.1"/>
</dbReference>
<dbReference type="EMBL" id="JADEYS010000003">
    <property type="protein sequence ID" value="MBE9396387.1"/>
    <property type="molecule type" value="Genomic_DNA"/>
</dbReference>
<dbReference type="GO" id="GO:0015031">
    <property type="term" value="P:protein transport"/>
    <property type="evidence" value="ECO:0007669"/>
    <property type="project" value="UniProtKB-KW"/>
</dbReference>
<dbReference type="InterPro" id="IPR018035">
    <property type="entry name" value="Flagellar_FliH/T3SS_HrpE"/>
</dbReference>
<evidence type="ECO:0000256" key="2">
    <source>
        <dbReference type="ARBA" id="ARBA00004496"/>
    </source>
</evidence>
<comment type="caution">
    <text evidence="11">The sequence shown here is derived from an EMBL/GenBank/DDBJ whole genome shotgun (WGS) entry which is preliminary data.</text>
</comment>
<dbReference type="GO" id="GO:0003774">
    <property type="term" value="F:cytoskeletal motor activity"/>
    <property type="evidence" value="ECO:0007669"/>
    <property type="project" value="InterPro"/>
</dbReference>
<dbReference type="PANTHER" id="PTHR34982:SF1">
    <property type="entry name" value="FLAGELLAR ASSEMBLY PROTEIN FLIH"/>
    <property type="match status" value="1"/>
</dbReference>
<evidence type="ECO:0000313" key="12">
    <source>
        <dbReference type="Proteomes" id="UP000640333"/>
    </source>
</evidence>
<keyword evidence="12" id="KW-1185">Reference proteome</keyword>
<organism evidence="11 12">
    <name type="scientific">Pontibacterium sinense</name>
    <dbReference type="NCBI Taxonomy" id="2781979"/>
    <lineage>
        <taxon>Bacteria</taxon>
        <taxon>Pseudomonadati</taxon>
        <taxon>Pseudomonadota</taxon>
        <taxon>Gammaproteobacteria</taxon>
        <taxon>Oceanospirillales</taxon>
        <taxon>Oceanospirillaceae</taxon>
        <taxon>Pontibacterium</taxon>
    </lineage>
</organism>
<evidence type="ECO:0000256" key="9">
    <source>
        <dbReference type="ARBA" id="ARBA00023225"/>
    </source>
</evidence>
<evidence type="ECO:0000256" key="3">
    <source>
        <dbReference type="ARBA" id="ARBA00006602"/>
    </source>
</evidence>
<dbReference type="GO" id="GO:0005829">
    <property type="term" value="C:cytosol"/>
    <property type="evidence" value="ECO:0007669"/>
    <property type="project" value="TreeGrafter"/>
</dbReference>
<name>A0A8J7FKI7_9GAMM</name>
<evidence type="ECO:0000256" key="4">
    <source>
        <dbReference type="ARBA" id="ARBA00016507"/>
    </source>
</evidence>
<gene>
    <name evidence="11" type="ORF">IOQ59_03840</name>
</gene>
<dbReference type="PANTHER" id="PTHR34982">
    <property type="entry name" value="YOP PROTEINS TRANSLOCATION PROTEIN L"/>
    <property type="match status" value="1"/>
</dbReference>
<sequence>MSNKSGSEGDVRIRSTDAVALTPWTLPEVSGDHLVALETKSQPKKKPALPEADLRDVGLALQREKAPKDVVTVSEAESIRKAAHQEGLLQGLVEGREQGYPEGLEKGLLEGKEQGYQDALTQGQAEIDQAVANLAEMVQALHQPLAQQGQTLESLISGLVVKLSRAVIDVELNTRPEIIQNSIRDALQQLPQGGGALTIEVSPADLPHVEPIAGRLSFPVSVTADGSISPGSFRLHTSDSLIESDIQQQFQLLSEQLFASLTQQNPEA</sequence>
<keyword evidence="7" id="KW-1005">Bacterial flagellum biogenesis</keyword>
<dbReference type="GO" id="GO:0009288">
    <property type="term" value="C:bacterial-type flagellum"/>
    <property type="evidence" value="ECO:0007669"/>
    <property type="project" value="InterPro"/>
</dbReference>
<dbReference type="Pfam" id="PF02108">
    <property type="entry name" value="FliH"/>
    <property type="match status" value="1"/>
</dbReference>
<proteinExistence type="inferred from homology"/>
<evidence type="ECO:0000256" key="8">
    <source>
        <dbReference type="ARBA" id="ARBA00022927"/>
    </source>
</evidence>
<dbReference type="InterPro" id="IPR051472">
    <property type="entry name" value="T3SS_Stator/FliH"/>
</dbReference>
<evidence type="ECO:0000256" key="5">
    <source>
        <dbReference type="ARBA" id="ARBA00022448"/>
    </source>
</evidence>
<feature type="domain" description="Flagellar assembly protein FliH/Type III secretion system HrpE" evidence="10">
    <location>
        <begin position="129"/>
        <end position="251"/>
    </location>
</feature>
<dbReference type="Proteomes" id="UP000640333">
    <property type="component" value="Unassembled WGS sequence"/>
</dbReference>
<keyword evidence="8" id="KW-0653">Protein transport</keyword>
<keyword evidence="9" id="KW-1006">Bacterial flagellum protein export</keyword>
<evidence type="ECO:0000259" key="10">
    <source>
        <dbReference type="Pfam" id="PF02108"/>
    </source>
</evidence>
<dbReference type="InterPro" id="IPR000563">
    <property type="entry name" value="Flag_FliH"/>
</dbReference>